<evidence type="ECO:0000256" key="1">
    <source>
        <dbReference type="ARBA" id="ARBA00011955"/>
    </source>
</evidence>
<dbReference type="RefSeq" id="WP_162362163.1">
    <property type="nucleotide sequence ID" value="NZ_CP047591.1"/>
</dbReference>
<evidence type="ECO:0000256" key="7">
    <source>
        <dbReference type="ARBA" id="ARBA00022842"/>
    </source>
</evidence>
<dbReference type="SUPFAM" id="SSF143631">
    <property type="entry name" value="ApbE-like"/>
    <property type="match status" value="1"/>
</dbReference>
<dbReference type="Proteomes" id="UP000463883">
    <property type="component" value="Chromosome"/>
</dbReference>
<dbReference type="Pfam" id="PF02424">
    <property type="entry name" value="ApbE"/>
    <property type="match status" value="1"/>
</dbReference>
<gene>
    <name evidence="12" type="ORF">Ami3637_08280</name>
</gene>
<keyword evidence="13" id="KW-1185">Reference proteome</keyword>
<dbReference type="EC" id="2.7.1.180" evidence="1 10"/>
<evidence type="ECO:0000256" key="3">
    <source>
        <dbReference type="ARBA" id="ARBA00022630"/>
    </source>
</evidence>
<protein>
    <recommendedName>
        <fullName evidence="2 10">FAD:protein FMN transferase</fullName>
        <ecNumber evidence="1 10">2.7.1.180</ecNumber>
    </recommendedName>
    <alternativeName>
        <fullName evidence="8 10">Flavin transferase</fullName>
    </alternativeName>
</protein>
<evidence type="ECO:0000256" key="10">
    <source>
        <dbReference type="PIRNR" id="PIRNR006268"/>
    </source>
</evidence>
<comment type="catalytic activity">
    <reaction evidence="9 10">
        <text>L-threonyl-[protein] + FAD = FMN-L-threonyl-[protein] + AMP + H(+)</text>
        <dbReference type="Rhea" id="RHEA:36847"/>
        <dbReference type="Rhea" id="RHEA-COMP:11060"/>
        <dbReference type="Rhea" id="RHEA-COMP:11061"/>
        <dbReference type="ChEBI" id="CHEBI:15378"/>
        <dbReference type="ChEBI" id="CHEBI:30013"/>
        <dbReference type="ChEBI" id="CHEBI:57692"/>
        <dbReference type="ChEBI" id="CHEBI:74257"/>
        <dbReference type="ChEBI" id="CHEBI:456215"/>
        <dbReference type="EC" id="2.7.1.180"/>
    </reaction>
</comment>
<reference evidence="12 13" key="1">
    <citation type="submission" date="2020-01" db="EMBL/GenBank/DDBJ databases">
        <title>Genomic analysis of Aminipila sp. CBA3637.</title>
        <authorList>
            <person name="Kim Y.B."/>
            <person name="Roh S.W."/>
        </authorList>
    </citation>
    <scope>NUCLEOTIDE SEQUENCE [LARGE SCALE GENOMIC DNA]</scope>
    <source>
        <strain evidence="12 13">CBA3637</strain>
    </source>
</reference>
<dbReference type="EMBL" id="CP047591">
    <property type="protein sequence ID" value="QHI72393.1"/>
    <property type="molecule type" value="Genomic_DNA"/>
</dbReference>
<keyword evidence="7 10" id="KW-0460">Magnesium</keyword>
<dbReference type="AlphaFoldDB" id="A0A6P1MGT2"/>
<dbReference type="GO" id="GO:0016740">
    <property type="term" value="F:transferase activity"/>
    <property type="evidence" value="ECO:0007669"/>
    <property type="project" value="UniProtKB-UniRule"/>
</dbReference>
<proteinExistence type="inferred from homology"/>
<evidence type="ECO:0000256" key="9">
    <source>
        <dbReference type="ARBA" id="ARBA00048540"/>
    </source>
</evidence>
<dbReference type="PANTHER" id="PTHR30040">
    <property type="entry name" value="THIAMINE BIOSYNTHESIS LIPOPROTEIN APBE"/>
    <property type="match status" value="1"/>
</dbReference>
<keyword evidence="4 10" id="KW-0808">Transferase</keyword>
<dbReference type="PIRSF" id="PIRSF006268">
    <property type="entry name" value="ApbE"/>
    <property type="match status" value="1"/>
</dbReference>
<name>A0A6P1MGT2_9FIRM</name>
<keyword evidence="3 10" id="KW-0285">Flavoprotein</keyword>
<organism evidence="12 13">
    <name type="scientific">Aminipila terrae</name>
    <dbReference type="NCBI Taxonomy" id="2697030"/>
    <lineage>
        <taxon>Bacteria</taxon>
        <taxon>Bacillati</taxon>
        <taxon>Bacillota</taxon>
        <taxon>Clostridia</taxon>
        <taxon>Peptostreptococcales</taxon>
        <taxon>Anaerovoracaceae</taxon>
        <taxon>Aminipila</taxon>
    </lineage>
</organism>
<feature type="binding site" evidence="11">
    <location>
        <position position="296"/>
    </location>
    <ligand>
        <name>Mg(2+)</name>
        <dbReference type="ChEBI" id="CHEBI:18420"/>
    </ligand>
</feature>
<keyword evidence="6 10" id="KW-0274">FAD</keyword>
<dbReference type="KEGG" id="amic:Ami3637_08280"/>
<evidence type="ECO:0000256" key="5">
    <source>
        <dbReference type="ARBA" id="ARBA00022723"/>
    </source>
</evidence>
<evidence type="ECO:0000256" key="6">
    <source>
        <dbReference type="ARBA" id="ARBA00022827"/>
    </source>
</evidence>
<evidence type="ECO:0000256" key="4">
    <source>
        <dbReference type="ARBA" id="ARBA00022679"/>
    </source>
</evidence>
<evidence type="ECO:0000313" key="13">
    <source>
        <dbReference type="Proteomes" id="UP000463883"/>
    </source>
</evidence>
<evidence type="ECO:0000256" key="2">
    <source>
        <dbReference type="ARBA" id="ARBA00016337"/>
    </source>
</evidence>
<dbReference type="Gene3D" id="3.10.520.10">
    <property type="entry name" value="ApbE-like domains"/>
    <property type="match status" value="1"/>
</dbReference>
<evidence type="ECO:0000256" key="8">
    <source>
        <dbReference type="ARBA" id="ARBA00031306"/>
    </source>
</evidence>
<comment type="similarity">
    <text evidence="10">Belongs to the ApbE family.</text>
</comment>
<evidence type="ECO:0000256" key="11">
    <source>
        <dbReference type="PIRSR" id="PIRSR006268-2"/>
    </source>
</evidence>
<dbReference type="InterPro" id="IPR024932">
    <property type="entry name" value="ApbE"/>
</dbReference>
<dbReference type="GO" id="GO:0046872">
    <property type="term" value="F:metal ion binding"/>
    <property type="evidence" value="ECO:0007669"/>
    <property type="project" value="UniProtKB-UniRule"/>
</dbReference>
<accession>A0A6P1MGT2</accession>
<dbReference type="InterPro" id="IPR003374">
    <property type="entry name" value="ApbE-like_sf"/>
</dbReference>
<keyword evidence="5 10" id="KW-0479">Metal-binding</keyword>
<comment type="cofactor">
    <cofactor evidence="11">
        <name>Mg(2+)</name>
        <dbReference type="ChEBI" id="CHEBI:18420"/>
    </cofactor>
    <cofactor evidence="11">
        <name>Mn(2+)</name>
        <dbReference type="ChEBI" id="CHEBI:29035"/>
    </cofactor>
    <text evidence="11">Magnesium. Can also use manganese.</text>
</comment>
<evidence type="ECO:0000313" key="12">
    <source>
        <dbReference type="EMBL" id="QHI72393.1"/>
    </source>
</evidence>
<sequence length="343" mass="37423">MSAALFSTYYITNRLHGKAKGPVSDTKYNLLNTTCKITIYDMKQSKAQPLIDEAFSLCKDYENQLSKTIKGSDIYKINHSKGKPVLVAESTANLIQKGLYYGKLSQGRFDITVGKLSDLWDFTSENPKVPADKDIQAAIKTIDYTKVHIEKISTAKSDSNKKSGYKVWIDNPDSQIDLGGIAKGYIGDRVGDFLVDKGVKSAIINLGGNIVAIGEKSNGSAWNIGIEKPFTGRSEIVGSVKVKNKTVVTSGIYERMFRENGILYHHILNVKTGYPTDSDVEAVTIVGDFGKSVDCDALSTICLILGVNEGSELIKNLDGVKACFIDKNANIIATKGLEFISPK</sequence>
<feature type="binding site" evidence="11">
    <location>
        <position position="300"/>
    </location>
    <ligand>
        <name>Mg(2+)</name>
        <dbReference type="ChEBI" id="CHEBI:18420"/>
    </ligand>
</feature>
<dbReference type="PANTHER" id="PTHR30040:SF2">
    <property type="entry name" value="FAD:PROTEIN FMN TRANSFERASE"/>
    <property type="match status" value="1"/>
</dbReference>
<feature type="binding site" evidence="11">
    <location>
        <position position="180"/>
    </location>
    <ligand>
        <name>Mg(2+)</name>
        <dbReference type="ChEBI" id="CHEBI:18420"/>
    </ligand>
</feature>